<proteinExistence type="inferred from homology"/>
<feature type="region of interest" description="Disordered" evidence="2">
    <location>
        <begin position="1"/>
        <end position="80"/>
    </location>
</feature>
<feature type="region of interest" description="Disordered" evidence="2">
    <location>
        <begin position="118"/>
        <end position="149"/>
    </location>
</feature>
<sequence>MSDDWEQESRPSTASSRRQLMAKKRGSKKNQPGLIMSTGNKPRRPMSSAGRKPTASTSSAQDDTPLVQRPDTAKDAALVTPVVPFDMEEMELVETREKKDDKNKKSIFEKKLELSGLEQTYDPKDRRWEVQPDQSGPQMAFAQSTKPPVQARMETQKLELDAEFPFKTAPEGQKVMCRIVRDKSSMDKSVFPTYYLFLESEDGQLSKQPILAARKRKRAKSSYYVISTNPEHLSRSSDDFAAKLRANVVGTHFTLYDSGVNPAKCQLPENLGRPLREELVHIQYVHGNSYVLNFGGRVTRPSVKNFQIIHESDTDYIILQFGRVEEHEFTMDYQYPMSALQAFGVCLTSFDGKLAVE</sequence>
<organism evidence="5">
    <name type="scientific">Salpingoeca rosetta (strain ATCC 50818 / BSB-021)</name>
    <dbReference type="NCBI Taxonomy" id="946362"/>
    <lineage>
        <taxon>Eukaryota</taxon>
        <taxon>Choanoflagellata</taxon>
        <taxon>Craspedida</taxon>
        <taxon>Salpingoecidae</taxon>
        <taxon>Salpingoeca</taxon>
    </lineage>
</organism>
<dbReference type="InParanoid" id="F2UCX7"/>
<evidence type="ECO:0000256" key="1">
    <source>
        <dbReference type="ARBA" id="ARBA00007129"/>
    </source>
</evidence>
<dbReference type="PRINTS" id="PR01573">
    <property type="entry name" value="SUPERTUBBY"/>
</dbReference>
<accession>F2UCX7</accession>
<dbReference type="Proteomes" id="UP000007799">
    <property type="component" value="Unassembled WGS sequence"/>
</dbReference>
<evidence type="ECO:0000313" key="5">
    <source>
        <dbReference type="Proteomes" id="UP000007799"/>
    </source>
</evidence>
<dbReference type="GO" id="GO:0005929">
    <property type="term" value="C:cilium"/>
    <property type="evidence" value="ECO:0007669"/>
    <property type="project" value="TreeGrafter"/>
</dbReference>
<dbReference type="FunCoup" id="F2UCX7">
    <property type="interactions" value="604"/>
</dbReference>
<dbReference type="eggNOG" id="KOG2502">
    <property type="taxonomic scope" value="Eukaryota"/>
</dbReference>
<gene>
    <name evidence="4" type="ORF">PTSG_05836</name>
</gene>
<comment type="similarity">
    <text evidence="1">Belongs to the TUB family.</text>
</comment>
<dbReference type="SUPFAM" id="SSF54518">
    <property type="entry name" value="Tubby C-terminal domain-like"/>
    <property type="match status" value="1"/>
</dbReference>
<feature type="domain" description="Tubby C-terminal" evidence="3">
    <location>
        <begin position="167"/>
        <end position="284"/>
    </location>
</feature>
<feature type="compositionally biased region" description="Basic and acidic residues" evidence="2">
    <location>
        <begin position="121"/>
        <end position="130"/>
    </location>
</feature>
<dbReference type="GO" id="GO:0061512">
    <property type="term" value="P:protein localization to cilium"/>
    <property type="evidence" value="ECO:0007669"/>
    <property type="project" value="TreeGrafter"/>
</dbReference>
<protein>
    <recommendedName>
        <fullName evidence="3">Tubby C-terminal domain-containing protein</fullName>
    </recommendedName>
</protein>
<evidence type="ECO:0000256" key="2">
    <source>
        <dbReference type="SAM" id="MobiDB-lite"/>
    </source>
</evidence>
<dbReference type="Gene3D" id="3.20.90.10">
    <property type="entry name" value="Tubby Protein, Chain A"/>
    <property type="match status" value="2"/>
</dbReference>
<dbReference type="EMBL" id="GL832969">
    <property type="protein sequence ID" value="EGD74472.1"/>
    <property type="molecule type" value="Genomic_DNA"/>
</dbReference>
<dbReference type="Pfam" id="PF01167">
    <property type="entry name" value="Tub"/>
    <property type="match status" value="2"/>
</dbReference>
<dbReference type="OrthoDB" id="8775810at2759"/>
<feature type="domain" description="Tubby C-terminal" evidence="3">
    <location>
        <begin position="288"/>
        <end position="351"/>
    </location>
</feature>
<name>F2UCX7_SALR5</name>
<dbReference type="PANTHER" id="PTHR16517:SF7">
    <property type="entry name" value="PROTEIN KING TUBBY"/>
    <property type="match status" value="1"/>
</dbReference>
<evidence type="ECO:0000259" key="3">
    <source>
        <dbReference type="Pfam" id="PF01167"/>
    </source>
</evidence>
<evidence type="ECO:0000313" key="4">
    <source>
        <dbReference type="EMBL" id="EGD74472.1"/>
    </source>
</evidence>
<dbReference type="GeneID" id="16073300"/>
<dbReference type="AlphaFoldDB" id="F2UCX7"/>
<dbReference type="KEGG" id="sre:PTSG_05836"/>
<dbReference type="InterPro" id="IPR025659">
    <property type="entry name" value="Tubby-like_C"/>
</dbReference>
<dbReference type="RefSeq" id="XP_004992729.1">
    <property type="nucleotide sequence ID" value="XM_004992672.1"/>
</dbReference>
<dbReference type="InterPro" id="IPR000007">
    <property type="entry name" value="Tubby_C"/>
</dbReference>
<reference evidence="4" key="1">
    <citation type="submission" date="2009-08" db="EMBL/GenBank/DDBJ databases">
        <title>Annotation of Salpingoeca rosetta.</title>
        <authorList>
            <consortium name="The Broad Institute Genome Sequencing Platform"/>
            <person name="Russ C."/>
            <person name="Cuomo C."/>
            <person name="Burger G."/>
            <person name="Gray M.W."/>
            <person name="Holland P.W.H."/>
            <person name="King N."/>
            <person name="Lang F.B.F."/>
            <person name="Roger A.J."/>
            <person name="Ruiz-Trillo I."/>
            <person name="Young S.K."/>
            <person name="Zeng Q."/>
            <person name="Gargeya S."/>
            <person name="Alvarado L."/>
            <person name="Berlin A."/>
            <person name="Chapman S.B."/>
            <person name="Chen Z."/>
            <person name="Freedman E."/>
            <person name="Gellesch M."/>
            <person name="Goldberg J."/>
            <person name="Griggs A."/>
            <person name="Gujja S."/>
            <person name="Heilman E."/>
            <person name="Heiman D."/>
            <person name="Howarth C."/>
            <person name="Mehta T."/>
            <person name="Neiman D."/>
            <person name="Pearson M."/>
            <person name="Roberts A."/>
            <person name="Saif S."/>
            <person name="Shea T."/>
            <person name="Shenoy N."/>
            <person name="Sisk P."/>
            <person name="Stolte C."/>
            <person name="Sykes S."/>
            <person name="White J."/>
            <person name="Yandava C."/>
            <person name="Haas B."/>
            <person name="Nusbaum C."/>
            <person name="Birren B."/>
        </authorList>
    </citation>
    <scope>NUCLEOTIDE SEQUENCE [LARGE SCALE GENOMIC DNA]</scope>
    <source>
        <strain evidence="4">ATCC 50818</strain>
    </source>
</reference>
<feature type="compositionally biased region" description="Polar residues" evidence="2">
    <location>
        <begin position="132"/>
        <end position="147"/>
    </location>
</feature>
<keyword evidence="5" id="KW-1185">Reference proteome</keyword>
<dbReference type="PANTHER" id="PTHR16517">
    <property type="entry name" value="TUBBY-RELATED"/>
    <property type="match status" value="1"/>
</dbReference>
<dbReference type="STRING" id="946362.F2UCX7"/>